<dbReference type="EMBL" id="KV722509">
    <property type="protein sequence ID" value="OCH86849.1"/>
    <property type="molecule type" value="Genomic_DNA"/>
</dbReference>
<evidence type="ECO:0000313" key="1">
    <source>
        <dbReference type="EMBL" id="OCH86849.1"/>
    </source>
</evidence>
<name>A0A8E2ARW7_9APHY</name>
<keyword evidence="2" id="KW-1185">Reference proteome</keyword>
<gene>
    <name evidence="1" type="ORF">OBBRIDRAFT_199746</name>
</gene>
<reference evidence="1 2" key="1">
    <citation type="submission" date="2016-07" db="EMBL/GenBank/DDBJ databases">
        <title>Draft genome of the white-rot fungus Obba rivulosa 3A-2.</title>
        <authorList>
            <consortium name="DOE Joint Genome Institute"/>
            <person name="Miettinen O."/>
            <person name="Riley R."/>
            <person name="Acob R."/>
            <person name="Barry K."/>
            <person name="Cullen D."/>
            <person name="De Vries R."/>
            <person name="Hainaut M."/>
            <person name="Hatakka A."/>
            <person name="Henrissat B."/>
            <person name="Hilden K."/>
            <person name="Kuo R."/>
            <person name="Labutti K."/>
            <person name="Lipzen A."/>
            <person name="Makela M.R."/>
            <person name="Sandor L."/>
            <person name="Spatafora J.W."/>
            <person name="Grigoriev I.V."/>
            <person name="Hibbett D.S."/>
        </authorList>
    </citation>
    <scope>NUCLEOTIDE SEQUENCE [LARGE SCALE GENOMIC DNA]</scope>
    <source>
        <strain evidence="1 2">3A-2</strain>
    </source>
</reference>
<organism evidence="1 2">
    <name type="scientific">Obba rivulosa</name>
    <dbReference type="NCBI Taxonomy" id="1052685"/>
    <lineage>
        <taxon>Eukaryota</taxon>
        <taxon>Fungi</taxon>
        <taxon>Dikarya</taxon>
        <taxon>Basidiomycota</taxon>
        <taxon>Agaricomycotina</taxon>
        <taxon>Agaricomycetes</taxon>
        <taxon>Polyporales</taxon>
        <taxon>Gelatoporiaceae</taxon>
        <taxon>Obba</taxon>
    </lineage>
</organism>
<protein>
    <submittedName>
        <fullName evidence="1">Uncharacterized protein</fullName>
    </submittedName>
</protein>
<accession>A0A8E2ARW7</accession>
<sequence>MTRSLSFEDDWHRTLEQCRTRSDEVFAVALCNGLQPFAVISMIQSTIRPLLMIFRRDIYNSKHDYSTFGEYLSSAEPRLCIVLCVQPFCMQSLSPLPSYRVTGGMDRGVINCIYIGQYSPHARVLLDRSRLRPRLIVHRQRQGWFVMSAKASGPGRATRMVWLSRRKAEIVAIRTRRGAHQLRPFLCFLRPLLCPVGLAREHLKGGMMMDDGDSRPPFLIWPASANA</sequence>
<evidence type="ECO:0000313" key="2">
    <source>
        <dbReference type="Proteomes" id="UP000250043"/>
    </source>
</evidence>
<proteinExistence type="predicted"/>
<dbReference type="Proteomes" id="UP000250043">
    <property type="component" value="Unassembled WGS sequence"/>
</dbReference>
<dbReference type="AlphaFoldDB" id="A0A8E2ARW7"/>